<feature type="non-terminal residue" evidence="2">
    <location>
        <position position="53"/>
    </location>
</feature>
<organism evidence="2 3">
    <name type="scientific">Candidatus Vogelbacteria bacterium CG22_combo_CG10-13_8_21_14_all_37_9</name>
    <dbReference type="NCBI Taxonomy" id="1975046"/>
    <lineage>
        <taxon>Bacteria</taxon>
        <taxon>Candidatus Vogeliibacteriota</taxon>
    </lineage>
</organism>
<dbReference type="EMBL" id="PCSX01000038">
    <property type="protein sequence ID" value="PIP58022.1"/>
    <property type="molecule type" value="Genomic_DNA"/>
</dbReference>
<dbReference type="InterPro" id="IPR011335">
    <property type="entry name" value="Restrct_endonuc-II-like"/>
</dbReference>
<dbReference type="Gene3D" id="3.40.1350.10">
    <property type="match status" value="1"/>
</dbReference>
<dbReference type="AlphaFoldDB" id="A0A2H0BK35"/>
<evidence type="ECO:0000256" key="1">
    <source>
        <dbReference type="ARBA" id="ARBA00006738"/>
    </source>
</evidence>
<proteinExistence type="inferred from homology"/>
<accession>A0A2H0BK35</accession>
<dbReference type="Proteomes" id="UP000229334">
    <property type="component" value="Unassembled WGS sequence"/>
</dbReference>
<reference evidence="2 3" key="1">
    <citation type="submission" date="2017-09" db="EMBL/GenBank/DDBJ databases">
        <title>Depth-based differentiation of microbial function through sediment-hosted aquifers and enrichment of novel symbionts in the deep terrestrial subsurface.</title>
        <authorList>
            <person name="Probst A.J."/>
            <person name="Ladd B."/>
            <person name="Jarett J.K."/>
            <person name="Geller-Mcgrath D.E."/>
            <person name="Sieber C.M."/>
            <person name="Emerson J.B."/>
            <person name="Anantharaman K."/>
            <person name="Thomas B.C."/>
            <person name="Malmstrom R."/>
            <person name="Stieglmeier M."/>
            <person name="Klingl A."/>
            <person name="Woyke T."/>
            <person name="Ryan C.M."/>
            <person name="Banfield J.F."/>
        </authorList>
    </citation>
    <scope>NUCLEOTIDE SEQUENCE [LARGE SCALE GENOMIC DNA]</scope>
    <source>
        <strain evidence="2">CG22_combo_CG10-13_8_21_14_all_37_9</strain>
    </source>
</reference>
<dbReference type="Pfam" id="PF02021">
    <property type="entry name" value="UPF0102"/>
    <property type="match status" value="1"/>
</dbReference>
<gene>
    <name evidence="2" type="ORF">COX02_02635</name>
</gene>
<evidence type="ECO:0000313" key="2">
    <source>
        <dbReference type="EMBL" id="PIP58022.1"/>
    </source>
</evidence>
<comment type="caution">
    <text evidence="2">The sequence shown here is derived from an EMBL/GenBank/DDBJ whole genome shotgun (WGS) entry which is preliminary data.</text>
</comment>
<sequence length="53" mass="6172">MSKTEKQLIGEKGESEAVKWLRQKGFSVLERNYWTKWGELDIVTKKGAEIVFV</sequence>
<dbReference type="GO" id="GO:0003676">
    <property type="term" value="F:nucleic acid binding"/>
    <property type="evidence" value="ECO:0007669"/>
    <property type="project" value="InterPro"/>
</dbReference>
<protein>
    <submittedName>
        <fullName evidence="2">YraN family protein</fullName>
    </submittedName>
</protein>
<comment type="similarity">
    <text evidence="1">Belongs to the UPF0102 family.</text>
</comment>
<dbReference type="InterPro" id="IPR003509">
    <property type="entry name" value="UPF0102_YraN-like"/>
</dbReference>
<evidence type="ECO:0000313" key="3">
    <source>
        <dbReference type="Proteomes" id="UP000229334"/>
    </source>
</evidence>
<dbReference type="InterPro" id="IPR011856">
    <property type="entry name" value="tRNA_endonuc-like_dom_sf"/>
</dbReference>
<name>A0A2H0BK35_9BACT</name>
<dbReference type="PANTHER" id="PTHR34039">
    <property type="entry name" value="UPF0102 PROTEIN YRAN"/>
    <property type="match status" value="1"/>
</dbReference>
<dbReference type="SUPFAM" id="SSF52980">
    <property type="entry name" value="Restriction endonuclease-like"/>
    <property type="match status" value="1"/>
</dbReference>
<dbReference type="PANTHER" id="PTHR34039:SF1">
    <property type="entry name" value="UPF0102 PROTEIN YRAN"/>
    <property type="match status" value="1"/>
</dbReference>